<comment type="subcellular location">
    <subcellularLocation>
        <location evidence="1">Membrane</location>
        <topology evidence="1">Multi-pass membrane protein</topology>
    </subcellularLocation>
</comment>
<dbReference type="Proteomes" id="UP000593567">
    <property type="component" value="Unassembled WGS sequence"/>
</dbReference>
<dbReference type="AlphaFoldDB" id="A0A7J7JSM4"/>
<keyword evidence="9 11" id="KW-0739">Sodium transport</keyword>
<dbReference type="Pfam" id="PF00858">
    <property type="entry name" value="ASC"/>
    <property type="match status" value="1"/>
</dbReference>
<dbReference type="OrthoDB" id="10068240at2759"/>
<dbReference type="PRINTS" id="PR01078">
    <property type="entry name" value="AMINACHANNEL"/>
</dbReference>
<keyword evidence="10 11" id="KW-0407">Ion channel</keyword>
<evidence type="ECO:0000256" key="5">
    <source>
        <dbReference type="ARBA" id="ARBA00022989"/>
    </source>
</evidence>
<comment type="similarity">
    <text evidence="11">Belongs to the amiloride-sensitive sodium channel (TC 1.A.6) family.</text>
</comment>
<dbReference type="PANTHER" id="PTHR11690:SF248">
    <property type="entry name" value="PICKPOCKET 17, ISOFORM A"/>
    <property type="match status" value="1"/>
</dbReference>
<keyword evidence="7 11" id="KW-0406">Ion transport</keyword>
<dbReference type="Gene3D" id="1.10.287.770">
    <property type="entry name" value="YojJ-like"/>
    <property type="match status" value="1"/>
</dbReference>
<evidence type="ECO:0000256" key="12">
    <source>
        <dbReference type="SAM" id="Phobius"/>
    </source>
</evidence>
<dbReference type="InterPro" id="IPR001873">
    <property type="entry name" value="ENaC"/>
</dbReference>
<sequence length="177" mass="20507">MIIYACVEEVEFDLLDNNICSYQCPLPCWESQYQYVISSSQWPSNNYMPFLKESLDERGDDMKKVMEADTRTGLSQQFLKMVVYYDNLNFYKYTERPTMTTKDLIGALGGHLGLWIGMSVISFIEVFELIITLIKWCARGGRSNKTSSLTDLDEKSRRADECPTPVLKFKESWVNDD</sequence>
<evidence type="ECO:0000256" key="4">
    <source>
        <dbReference type="ARBA" id="ARBA00022692"/>
    </source>
</evidence>
<evidence type="ECO:0000256" key="2">
    <source>
        <dbReference type="ARBA" id="ARBA00022448"/>
    </source>
</evidence>
<proteinExistence type="inferred from homology"/>
<keyword evidence="5 12" id="KW-1133">Transmembrane helix</keyword>
<dbReference type="GO" id="GO:0005886">
    <property type="term" value="C:plasma membrane"/>
    <property type="evidence" value="ECO:0007669"/>
    <property type="project" value="TreeGrafter"/>
</dbReference>
<keyword evidence="2 11" id="KW-0813">Transport</keyword>
<keyword evidence="14" id="KW-1185">Reference proteome</keyword>
<dbReference type="PANTHER" id="PTHR11690">
    <property type="entry name" value="AMILORIDE-SENSITIVE SODIUM CHANNEL-RELATED"/>
    <property type="match status" value="1"/>
</dbReference>
<gene>
    <name evidence="13" type="ORF">EB796_012707</name>
</gene>
<name>A0A7J7JSM4_BUGNE</name>
<evidence type="ECO:0000256" key="11">
    <source>
        <dbReference type="RuleBase" id="RU000679"/>
    </source>
</evidence>
<evidence type="ECO:0000313" key="13">
    <source>
        <dbReference type="EMBL" id="KAF6028987.1"/>
    </source>
</evidence>
<feature type="transmembrane region" description="Helical" evidence="12">
    <location>
        <begin position="112"/>
        <end position="134"/>
    </location>
</feature>
<reference evidence="13" key="1">
    <citation type="submission" date="2020-06" db="EMBL/GenBank/DDBJ databases">
        <title>Draft genome of Bugula neritina, a colonial animal packing powerful symbionts and potential medicines.</title>
        <authorList>
            <person name="Rayko M."/>
        </authorList>
    </citation>
    <scope>NUCLEOTIDE SEQUENCE [LARGE SCALE GENOMIC DNA]</scope>
    <source>
        <strain evidence="13">Kwan_BN1</strain>
    </source>
</reference>
<protein>
    <recommendedName>
        <fullName evidence="15">SCNN1D</fullName>
    </recommendedName>
</protein>
<comment type="caution">
    <text evidence="13">The sequence shown here is derived from an EMBL/GenBank/DDBJ whole genome shotgun (WGS) entry which is preliminary data.</text>
</comment>
<evidence type="ECO:0000256" key="10">
    <source>
        <dbReference type="ARBA" id="ARBA00023303"/>
    </source>
</evidence>
<evidence type="ECO:0008006" key="15">
    <source>
        <dbReference type="Google" id="ProtNLM"/>
    </source>
</evidence>
<organism evidence="13 14">
    <name type="scientific">Bugula neritina</name>
    <name type="common">Brown bryozoan</name>
    <name type="synonym">Sertularia neritina</name>
    <dbReference type="NCBI Taxonomy" id="10212"/>
    <lineage>
        <taxon>Eukaryota</taxon>
        <taxon>Metazoa</taxon>
        <taxon>Spiralia</taxon>
        <taxon>Lophotrochozoa</taxon>
        <taxon>Bryozoa</taxon>
        <taxon>Gymnolaemata</taxon>
        <taxon>Cheilostomatida</taxon>
        <taxon>Flustrina</taxon>
        <taxon>Buguloidea</taxon>
        <taxon>Bugulidae</taxon>
        <taxon>Bugula</taxon>
    </lineage>
</organism>
<evidence type="ECO:0000256" key="8">
    <source>
        <dbReference type="ARBA" id="ARBA00023136"/>
    </source>
</evidence>
<keyword evidence="3 11" id="KW-0894">Sodium channel</keyword>
<accession>A0A7J7JSM4</accession>
<keyword evidence="8 12" id="KW-0472">Membrane</keyword>
<keyword evidence="6" id="KW-0915">Sodium</keyword>
<evidence type="ECO:0000256" key="7">
    <source>
        <dbReference type="ARBA" id="ARBA00023065"/>
    </source>
</evidence>
<evidence type="ECO:0000256" key="3">
    <source>
        <dbReference type="ARBA" id="ARBA00022461"/>
    </source>
</evidence>
<evidence type="ECO:0000256" key="6">
    <source>
        <dbReference type="ARBA" id="ARBA00023053"/>
    </source>
</evidence>
<evidence type="ECO:0000313" key="14">
    <source>
        <dbReference type="Proteomes" id="UP000593567"/>
    </source>
</evidence>
<evidence type="ECO:0000256" key="9">
    <source>
        <dbReference type="ARBA" id="ARBA00023201"/>
    </source>
</evidence>
<keyword evidence="4 11" id="KW-0812">Transmembrane</keyword>
<dbReference type="GO" id="GO:0015280">
    <property type="term" value="F:ligand-gated sodium channel activity"/>
    <property type="evidence" value="ECO:0007669"/>
    <property type="project" value="TreeGrafter"/>
</dbReference>
<evidence type="ECO:0000256" key="1">
    <source>
        <dbReference type="ARBA" id="ARBA00004141"/>
    </source>
</evidence>
<dbReference type="EMBL" id="VXIV02001872">
    <property type="protein sequence ID" value="KAF6028987.1"/>
    <property type="molecule type" value="Genomic_DNA"/>
</dbReference>